<dbReference type="Pfam" id="PF00175">
    <property type="entry name" value="NAD_binding_1"/>
    <property type="match status" value="1"/>
</dbReference>
<organism evidence="13 14">
    <name type="scientific">Chitinimonas taiwanensis DSM 18899</name>
    <dbReference type="NCBI Taxonomy" id="1121279"/>
    <lineage>
        <taxon>Bacteria</taxon>
        <taxon>Pseudomonadati</taxon>
        <taxon>Pseudomonadota</taxon>
        <taxon>Betaproteobacteria</taxon>
        <taxon>Neisseriales</taxon>
        <taxon>Chitinibacteraceae</taxon>
        <taxon>Chitinimonas</taxon>
    </lineage>
</organism>
<dbReference type="CDD" id="cd06195">
    <property type="entry name" value="FNR1"/>
    <property type="match status" value="1"/>
</dbReference>
<comment type="cofactor">
    <cofactor evidence="1">
        <name>FAD</name>
        <dbReference type="ChEBI" id="CHEBI:57692"/>
    </cofactor>
</comment>
<dbReference type="InterPro" id="IPR017927">
    <property type="entry name" value="FAD-bd_FR_type"/>
</dbReference>
<protein>
    <recommendedName>
        <fullName evidence="5">Ferredoxin--NADP reductase</fullName>
        <ecNumber evidence="4">1.18.1.2</ecNumber>
    </recommendedName>
</protein>
<dbReference type="InterPro" id="IPR001433">
    <property type="entry name" value="OxRdtase_FAD/NAD-bd"/>
</dbReference>
<evidence type="ECO:0000256" key="7">
    <source>
        <dbReference type="ARBA" id="ARBA00022741"/>
    </source>
</evidence>
<dbReference type="GO" id="GO:0034599">
    <property type="term" value="P:cellular response to oxidative stress"/>
    <property type="evidence" value="ECO:0007669"/>
    <property type="project" value="TreeGrafter"/>
</dbReference>
<dbReference type="EC" id="1.18.1.2" evidence="4"/>
<gene>
    <name evidence="13" type="ORF">SAMN02745887_00619</name>
</gene>
<evidence type="ECO:0000256" key="5">
    <source>
        <dbReference type="ARBA" id="ARBA00013903"/>
    </source>
</evidence>
<dbReference type="SUPFAM" id="SSF63380">
    <property type="entry name" value="Riboflavin synthase domain-like"/>
    <property type="match status" value="1"/>
</dbReference>
<keyword evidence="9" id="KW-0521">NADP</keyword>
<dbReference type="PANTHER" id="PTHR47878:SF1">
    <property type="entry name" value="FLAVODOXIN_FERREDOXIN--NADP REDUCTASE"/>
    <property type="match status" value="1"/>
</dbReference>
<dbReference type="GO" id="GO:0004324">
    <property type="term" value="F:ferredoxin-NADP+ reductase activity"/>
    <property type="evidence" value="ECO:0007669"/>
    <property type="project" value="UniProtKB-EC"/>
</dbReference>
<reference evidence="13 14" key="1">
    <citation type="submission" date="2016-11" db="EMBL/GenBank/DDBJ databases">
        <authorList>
            <person name="Jaros S."/>
            <person name="Januszkiewicz K."/>
            <person name="Wedrychowicz H."/>
        </authorList>
    </citation>
    <scope>NUCLEOTIDE SEQUENCE [LARGE SCALE GENOMIC DNA]</scope>
    <source>
        <strain evidence="13 14">DSM 18899</strain>
    </source>
</reference>
<dbReference type="STRING" id="1121279.SAMN02745887_00619"/>
<dbReference type="Pfam" id="PF00970">
    <property type="entry name" value="FAD_binding_6"/>
    <property type="match status" value="1"/>
</dbReference>
<dbReference type="GO" id="GO:0042167">
    <property type="term" value="P:heme catabolic process"/>
    <property type="evidence" value="ECO:0007669"/>
    <property type="project" value="TreeGrafter"/>
</dbReference>
<evidence type="ECO:0000256" key="8">
    <source>
        <dbReference type="ARBA" id="ARBA00022827"/>
    </source>
</evidence>
<comment type="subunit">
    <text evidence="3">Monomer.</text>
</comment>
<dbReference type="AlphaFoldDB" id="A0A1K2H878"/>
<evidence type="ECO:0000256" key="3">
    <source>
        <dbReference type="ARBA" id="ARBA00011245"/>
    </source>
</evidence>
<dbReference type="EMBL" id="FPKR01000002">
    <property type="protein sequence ID" value="SFZ72407.1"/>
    <property type="molecule type" value="Genomic_DNA"/>
</dbReference>
<dbReference type="PROSITE" id="PS51384">
    <property type="entry name" value="FAD_FR"/>
    <property type="match status" value="1"/>
</dbReference>
<evidence type="ECO:0000313" key="13">
    <source>
        <dbReference type="EMBL" id="SFZ72407.1"/>
    </source>
</evidence>
<sequence>MPECVEESSNNLLELPPANNSCSHLLPMSTIATERVLSVHHWNDTLFSFTTTRDPGLRFENGHFVMIGLQVNDRPLMRAYSIASANYEEHLEFFSIKVPNGPLTSRLQHLKVGDELLVSRKPTGTLVVSDLKPGKNLFLFGTGTGLAPFMSIIKDPETYEHFEKVILFHGVRTVSELAYADYIQEELPKNEFFGDIIREKLIYYPSVTREEFRNQGRLTDLIESGKLCADLGLPPLNPETDRAMMCGSPSMLKDTAALLDARGFQVSPRIGVPGDYVIERAFVEK</sequence>
<feature type="domain" description="FAD-binding FR-type" evidence="12">
    <location>
        <begin position="29"/>
        <end position="129"/>
    </location>
</feature>
<evidence type="ECO:0000313" key="14">
    <source>
        <dbReference type="Proteomes" id="UP000186513"/>
    </source>
</evidence>
<name>A0A1K2H878_9NEIS</name>
<dbReference type="Gene3D" id="3.40.50.80">
    <property type="entry name" value="Nucleotide-binding domain of ferredoxin-NADP reductase (FNR) module"/>
    <property type="match status" value="1"/>
</dbReference>
<dbReference type="InterPro" id="IPR051930">
    <property type="entry name" value="FNR_type-1"/>
</dbReference>
<keyword evidence="6" id="KW-0285">Flavoprotein</keyword>
<evidence type="ECO:0000256" key="11">
    <source>
        <dbReference type="ARBA" id="ARBA00047776"/>
    </source>
</evidence>
<dbReference type="InterPro" id="IPR001709">
    <property type="entry name" value="Flavoprot_Pyr_Nucl_cyt_Rdtase"/>
</dbReference>
<comment type="catalytic activity">
    <reaction evidence="11">
        <text>2 reduced [2Fe-2S]-[ferredoxin] + NADP(+) + H(+) = 2 oxidized [2Fe-2S]-[ferredoxin] + NADPH</text>
        <dbReference type="Rhea" id="RHEA:20125"/>
        <dbReference type="Rhea" id="RHEA-COMP:10000"/>
        <dbReference type="Rhea" id="RHEA-COMP:10001"/>
        <dbReference type="ChEBI" id="CHEBI:15378"/>
        <dbReference type="ChEBI" id="CHEBI:33737"/>
        <dbReference type="ChEBI" id="CHEBI:33738"/>
        <dbReference type="ChEBI" id="CHEBI:57783"/>
        <dbReference type="ChEBI" id="CHEBI:58349"/>
        <dbReference type="EC" id="1.18.1.2"/>
    </reaction>
</comment>
<dbReference type="Gene3D" id="2.40.30.10">
    <property type="entry name" value="Translation factors"/>
    <property type="match status" value="1"/>
</dbReference>
<dbReference type="PRINTS" id="PR00371">
    <property type="entry name" value="FPNCR"/>
</dbReference>
<keyword evidence="7" id="KW-0547">Nucleotide-binding</keyword>
<dbReference type="InterPro" id="IPR008333">
    <property type="entry name" value="Cbr1-like_FAD-bd_dom"/>
</dbReference>
<evidence type="ECO:0000259" key="12">
    <source>
        <dbReference type="PROSITE" id="PS51384"/>
    </source>
</evidence>
<proteinExistence type="inferred from homology"/>
<dbReference type="GO" id="GO:0000166">
    <property type="term" value="F:nucleotide binding"/>
    <property type="evidence" value="ECO:0007669"/>
    <property type="project" value="UniProtKB-KW"/>
</dbReference>
<dbReference type="PANTHER" id="PTHR47878">
    <property type="entry name" value="OXIDOREDUCTASE FAD/NAD(P)-BINDING DOMAIN PROTEIN"/>
    <property type="match status" value="1"/>
</dbReference>
<evidence type="ECO:0000256" key="1">
    <source>
        <dbReference type="ARBA" id="ARBA00001974"/>
    </source>
</evidence>
<dbReference type="InterPro" id="IPR017938">
    <property type="entry name" value="Riboflavin_synthase-like_b-brl"/>
</dbReference>
<dbReference type="Proteomes" id="UP000186513">
    <property type="component" value="Unassembled WGS sequence"/>
</dbReference>
<dbReference type="InterPro" id="IPR039261">
    <property type="entry name" value="FNR_nucleotide-bd"/>
</dbReference>
<dbReference type="FunFam" id="3.40.50.80:FF:000002">
    <property type="entry name" value="Ferredoxin--NADP reductase"/>
    <property type="match status" value="1"/>
</dbReference>
<evidence type="ECO:0000256" key="9">
    <source>
        <dbReference type="ARBA" id="ARBA00022857"/>
    </source>
</evidence>
<evidence type="ECO:0000256" key="4">
    <source>
        <dbReference type="ARBA" id="ARBA00013223"/>
    </source>
</evidence>
<comment type="similarity">
    <text evidence="2">Belongs to the ferredoxin--NADP reductase type 1 family.</text>
</comment>
<keyword evidence="14" id="KW-1185">Reference proteome</keyword>
<evidence type="ECO:0000256" key="2">
    <source>
        <dbReference type="ARBA" id="ARBA00008312"/>
    </source>
</evidence>
<dbReference type="FunFam" id="2.40.30.10:FF:000018">
    <property type="entry name" value="Ferredoxin--NADP(+) reductase"/>
    <property type="match status" value="1"/>
</dbReference>
<keyword evidence="8" id="KW-0274">FAD</keyword>
<dbReference type="InterPro" id="IPR033892">
    <property type="entry name" value="FNR_bac"/>
</dbReference>
<keyword evidence="10" id="KW-0560">Oxidoreductase</keyword>
<evidence type="ECO:0000256" key="6">
    <source>
        <dbReference type="ARBA" id="ARBA00022630"/>
    </source>
</evidence>
<evidence type="ECO:0000256" key="10">
    <source>
        <dbReference type="ARBA" id="ARBA00023002"/>
    </source>
</evidence>
<accession>A0A1K2H878</accession>
<dbReference type="SUPFAM" id="SSF52343">
    <property type="entry name" value="Ferredoxin reductase-like, C-terminal NADP-linked domain"/>
    <property type="match status" value="1"/>
</dbReference>